<name>A0A2W6PAH8_9BACL</name>
<gene>
    <name evidence="1" type="ORF">DN757_05410</name>
</gene>
<dbReference type="AlphaFoldDB" id="A0A2W6PAH8"/>
<evidence type="ECO:0000313" key="1">
    <source>
        <dbReference type="EMBL" id="PZT56690.1"/>
    </source>
</evidence>
<accession>A0A2W6PAH8</accession>
<reference evidence="1 2" key="1">
    <citation type="submission" date="2018-06" db="EMBL/GenBank/DDBJ databases">
        <title>Isolation of heavy metals resistant Paenibacillus silvae NC2 from Gold-Copper mine in ZiJin, China.</title>
        <authorList>
            <person name="Xu J."/>
            <person name="Mazhar H.S."/>
            <person name="Rensing C."/>
        </authorList>
    </citation>
    <scope>NUCLEOTIDE SEQUENCE [LARGE SCALE GENOMIC DNA]</scope>
    <source>
        <strain evidence="1 2">NC2</strain>
    </source>
</reference>
<dbReference type="EMBL" id="QKWW01000016">
    <property type="protein sequence ID" value="PZT56690.1"/>
    <property type="molecule type" value="Genomic_DNA"/>
</dbReference>
<sequence length="91" mass="9585">MIRESDYAYYNHIVVTVVDEGKRTPKNGISGSGSESASTEGHDLAGALKIGASAFSLKVAVTVVLSKARGLGTTVALVWEFDSFTTKSNCD</sequence>
<evidence type="ECO:0000313" key="2">
    <source>
        <dbReference type="Proteomes" id="UP000249204"/>
    </source>
</evidence>
<organism evidence="1 2">
    <name type="scientific">Paenibacillus silvae</name>
    <dbReference type="NCBI Taxonomy" id="1325358"/>
    <lineage>
        <taxon>Bacteria</taxon>
        <taxon>Bacillati</taxon>
        <taxon>Bacillota</taxon>
        <taxon>Bacilli</taxon>
        <taxon>Bacillales</taxon>
        <taxon>Paenibacillaceae</taxon>
        <taxon>Paenibacillus</taxon>
    </lineage>
</organism>
<protein>
    <submittedName>
        <fullName evidence="1">Uncharacterized protein</fullName>
    </submittedName>
</protein>
<dbReference type="Proteomes" id="UP000249204">
    <property type="component" value="Unassembled WGS sequence"/>
</dbReference>
<proteinExistence type="predicted"/>
<comment type="caution">
    <text evidence="1">The sequence shown here is derived from an EMBL/GenBank/DDBJ whole genome shotgun (WGS) entry which is preliminary data.</text>
</comment>